<feature type="repeat" description="ANK" evidence="11">
    <location>
        <begin position="682"/>
        <end position="714"/>
    </location>
</feature>
<dbReference type="Gene3D" id="3.30.60.90">
    <property type="match status" value="1"/>
</dbReference>
<evidence type="ECO:0000256" key="2">
    <source>
        <dbReference type="ARBA" id="ARBA00004496"/>
    </source>
</evidence>
<dbReference type="SUPFAM" id="SSF57850">
    <property type="entry name" value="RING/U-box"/>
    <property type="match status" value="1"/>
</dbReference>
<dbReference type="SUPFAM" id="SSF48403">
    <property type="entry name" value="Ankyrin repeat"/>
    <property type="match status" value="1"/>
</dbReference>
<dbReference type="InterPro" id="IPR036770">
    <property type="entry name" value="Ankyrin_rpt-contain_sf"/>
</dbReference>
<organism evidence="18 19">
    <name type="scientific">Sinanodonta woodiana</name>
    <name type="common">Chinese pond mussel</name>
    <name type="synonym">Anodonta woodiana</name>
    <dbReference type="NCBI Taxonomy" id="1069815"/>
    <lineage>
        <taxon>Eukaryota</taxon>
        <taxon>Metazoa</taxon>
        <taxon>Spiralia</taxon>
        <taxon>Lophotrochozoa</taxon>
        <taxon>Mollusca</taxon>
        <taxon>Bivalvia</taxon>
        <taxon>Autobranchia</taxon>
        <taxon>Heteroconchia</taxon>
        <taxon>Palaeoheterodonta</taxon>
        <taxon>Unionida</taxon>
        <taxon>Unionoidea</taxon>
        <taxon>Unionidae</taxon>
        <taxon>Unioninae</taxon>
        <taxon>Sinanodonta</taxon>
    </lineage>
</organism>
<dbReference type="GO" id="GO:0061630">
    <property type="term" value="F:ubiquitin protein ligase activity"/>
    <property type="evidence" value="ECO:0007669"/>
    <property type="project" value="UniProtKB-EC"/>
</dbReference>
<comment type="subcellular location">
    <subcellularLocation>
        <location evidence="2">Cytoplasm</location>
    </subcellularLocation>
</comment>
<evidence type="ECO:0000256" key="14">
    <source>
        <dbReference type="SAM" id="MobiDB-lite"/>
    </source>
</evidence>
<sequence>MTAAELQWPEWMRAGVRVVRGPDWQLPTQDPKEGDLGTLIYVPKKVGDNKVSVIWDSGKERMYQSGATGTYELRAFDIAQVGIVHTGIRCTSCSANPIRGMRWSCSDCNNVELCTKCYMNDKHNTSHGFVRRDTTKSDPLILSKRADTKFVQASGIFENSKVIRGPHWRYKNQDGGDTKVGDVKTVIPLKDNFGNAFVTVKWQINNHVGEYRLGAEGYVDVVVFDPANGGKYYPEHLPLVGLILLKIGDKVKVNLSLMEFKKLQEDAKIWNDDMKQCLTEEGTVIDLVRQSADSKHASLTVVQYKNGKQFQIMRGALFRVAGFQKGGVVRIESTADVLKNLQRMRGGLKSDAAILATKGKVGRLLKITKDGDLKVLVDKTKFIFSPACCYPTNDPKDVKAAPTAVDSSSSSEDENEGKTLRRFADGIGEAMTNLKKGSDGSVVTGEAIVESSGNNKLDHLKALLKKSPQQVDFKVADGDRTGLQLASHEGHIEIVKFLIKQNADVNLADAVGDTPLHYAVFGKQPEVVEILINSKGIKINSQNKAGVVPVHVAVNTADISTLKLLVEQGCDVTIKDNNEDTPMHDAMIQKKNQPGVIEAVLASPTCKFNLKNKAGLNVLHFACVNNKVKAVEIILSKSADIVNETIPGGFTALHIAAFNDFIEIVSLLLVKGKANPNLQDNKKRTPLLLAASKGFKRIIEVLIEGKANINEQDLDGDTALHVILKDPPKENDMGTNVIYLLVGNGADIYLKNKIGETALDLIKDPVLRQSVEAIHKLAASPAKTDKGTVIPVNWSSKEMMNDDYQVKLDPNDKEPAIRDEYAMVAKHFMKSMPNAEIKTIKRVQNASLWECYIVQKKKMESKMGVGHANEMHLYHGTLPEIVDLICRENFDFRIAGTRVGALYGQGTYFALEARYSDGYAMTSNDNTKFMFVVKVLVGKTCIGNQDYRKPPYLDPDDKKKGSYDSCVNDVHRPTVFCVFDINQYYPEYIIEYEV</sequence>
<dbReference type="PROSITE" id="PS51416">
    <property type="entry name" value="MIB_HERC2"/>
    <property type="match status" value="2"/>
</dbReference>
<feature type="repeat" description="ANK" evidence="11">
    <location>
        <begin position="715"/>
        <end position="753"/>
    </location>
</feature>
<dbReference type="GO" id="GO:0003950">
    <property type="term" value="F:NAD+ poly-ADP-ribosyltransferase activity"/>
    <property type="evidence" value="ECO:0007669"/>
    <property type="project" value="UniProtKB-UniRule"/>
</dbReference>
<evidence type="ECO:0000259" key="16">
    <source>
        <dbReference type="PROSITE" id="PS51059"/>
    </source>
</evidence>
<keyword evidence="13" id="KW-0328">Glycosyltransferase</keyword>
<dbReference type="PROSITE" id="PS51059">
    <property type="entry name" value="PARP_CATALYTIC"/>
    <property type="match status" value="1"/>
</dbReference>
<dbReference type="GO" id="GO:0008270">
    <property type="term" value="F:zinc ion binding"/>
    <property type="evidence" value="ECO:0007669"/>
    <property type="project" value="UniProtKB-KW"/>
</dbReference>
<keyword evidence="10" id="KW-0862">Zinc</keyword>
<keyword evidence="19" id="KW-1185">Reference proteome</keyword>
<evidence type="ECO:0000256" key="11">
    <source>
        <dbReference type="PROSITE-ProRule" id="PRU00023"/>
    </source>
</evidence>
<dbReference type="SMART" id="SM00248">
    <property type="entry name" value="ANK"/>
    <property type="match status" value="8"/>
</dbReference>
<keyword evidence="13" id="KW-0520">NAD</keyword>
<accession>A0ABD3UT94</accession>
<keyword evidence="5 13" id="KW-0808">Transferase</keyword>
<dbReference type="CDD" id="cd01439">
    <property type="entry name" value="TCCD_inducible_PARP_like"/>
    <property type="match status" value="1"/>
</dbReference>
<evidence type="ECO:0000256" key="13">
    <source>
        <dbReference type="RuleBase" id="RU362114"/>
    </source>
</evidence>
<evidence type="ECO:0000259" key="15">
    <source>
        <dbReference type="PROSITE" id="PS50135"/>
    </source>
</evidence>
<dbReference type="InterPro" id="IPR012317">
    <property type="entry name" value="Poly(ADP-ribose)pol_cat_dom"/>
</dbReference>
<evidence type="ECO:0000256" key="10">
    <source>
        <dbReference type="ARBA" id="ARBA00022833"/>
    </source>
</evidence>
<keyword evidence="4" id="KW-0963">Cytoplasm</keyword>
<dbReference type="InterPro" id="IPR010606">
    <property type="entry name" value="Mib_Herc2"/>
</dbReference>
<dbReference type="SUPFAM" id="SSF159034">
    <property type="entry name" value="Mib/herc2 domain-like"/>
    <property type="match status" value="2"/>
</dbReference>
<evidence type="ECO:0000256" key="8">
    <source>
        <dbReference type="ARBA" id="ARBA00022771"/>
    </source>
</evidence>
<evidence type="ECO:0000313" key="19">
    <source>
        <dbReference type="Proteomes" id="UP001634394"/>
    </source>
</evidence>
<protein>
    <recommendedName>
        <fullName evidence="13">Poly [ADP-ribose] polymerase</fullName>
        <shortName evidence="13">PARP</shortName>
        <ecNumber evidence="13">2.4.2.-</ecNumber>
    </recommendedName>
</protein>
<feature type="repeat" description="ANK" evidence="11">
    <location>
        <begin position="648"/>
        <end position="681"/>
    </location>
</feature>
<dbReference type="PANTHER" id="PTHR24202:SF4">
    <property type="entry name" value="E3 UBIQUITIN-PROTEIN LIGASE MIB2-RELATED"/>
    <property type="match status" value="1"/>
</dbReference>
<dbReference type="PROSITE" id="PS50135">
    <property type="entry name" value="ZF_ZZ_2"/>
    <property type="match status" value="1"/>
</dbReference>
<dbReference type="EMBL" id="JBJQND010000015">
    <property type="protein sequence ID" value="KAL3852372.1"/>
    <property type="molecule type" value="Genomic_DNA"/>
</dbReference>
<feature type="repeat" description="ANK" evidence="11">
    <location>
        <begin position="511"/>
        <end position="533"/>
    </location>
</feature>
<keyword evidence="9" id="KW-0833">Ubl conjugation pathway</keyword>
<keyword evidence="6" id="KW-0479">Metal-binding</keyword>
<feature type="domain" description="PARP catalytic" evidence="16">
    <location>
        <begin position="790"/>
        <end position="994"/>
    </location>
</feature>
<dbReference type="SUPFAM" id="SSF56399">
    <property type="entry name" value="ADP-ribosylation"/>
    <property type="match status" value="1"/>
</dbReference>
<dbReference type="Pfam" id="PF00644">
    <property type="entry name" value="PARP"/>
    <property type="match status" value="1"/>
</dbReference>
<dbReference type="Proteomes" id="UP001634394">
    <property type="component" value="Unassembled WGS sequence"/>
</dbReference>
<evidence type="ECO:0000259" key="17">
    <source>
        <dbReference type="PROSITE" id="PS51416"/>
    </source>
</evidence>
<dbReference type="Pfam" id="PF18346">
    <property type="entry name" value="SH3_15"/>
    <property type="match status" value="2"/>
</dbReference>
<dbReference type="GO" id="GO:0005737">
    <property type="term" value="C:cytoplasm"/>
    <property type="evidence" value="ECO:0007669"/>
    <property type="project" value="UniProtKB-SubCell"/>
</dbReference>
<dbReference type="PROSITE" id="PS01357">
    <property type="entry name" value="ZF_ZZ_1"/>
    <property type="match status" value="1"/>
</dbReference>
<dbReference type="Pfam" id="PF00569">
    <property type="entry name" value="ZZ"/>
    <property type="match status" value="1"/>
</dbReference>
<evidence type="ECO:0000256" key="1">
    <source>
        <dbReference type="ARBA" id="ARBA00000900"/>
    </source>
</evidence>
<dbReference type="PROSITE" id="PS50088">
    <property type="entry name" value="ANK_REPEAT"/>
    <property type="match status" value="6"/>
</dbReference>
<dbReference type="Gene3D" id="1.25.40.20">
    <property type="entry name" value="Ankyrin repeat-containing domain"/>
    <property type="match status" value="3"/>
</dbReference>
<reference evidence="18 19" key="1">
    <citation type="submission" date="2024-11" db="EMBL/GenBank/DDBJ databases">
        <title>Chromosome-level genome assembly of the freshwater bivalve Anodonta woodiana.</title>
        <authorList>
            <person name="Chen X."/>
        </authorList>
    </citation>
    <scope>NUCLEOTIDE SEQUENCE [LARGE SCALE GENOMIC DNA]</scope>
    <source>
        <strain evidence="18">MN2024</strain>
        <tissue evidence="18">Gills</tissue>
    </source>
</reference>
<keyword evidence="7" id="KW-0677">Repeat</keyword>
<dbReference type="InterPro" id="IPR040847">
    <property type="entry name" value="SH3_15"/>
</dbReference>
<evidence type="ECO:0000256" key="9">
    <source>
        <dbReference type="ARBA" id="ARBA00022786"/>
    </source>
</evidence>
<dbReference type="InterPro" id="IPR037252">
    <property type="entry name" value="Mib_Herc2_sf"/>
</dbReference>
<evidence type="ECO:0000256" key="5">
    <source>
        <dbReference type="ARBA" id="ARBA00022679"/>
    </source>
</evidence>
<dbReference type="Pfam" id="PF06701">
    <property type="entry name" value="MIB_HERC2"/>
    <property type="match status" value="2"/>
</dbReference>
<feature type="repeat" description="ANK" evidence="11">
    <location>
        <begin position="478"/>
        <end position="510"/>
    </location>
</feature>
<dbReference type="EC" id="2.4.2.-" evidence="13"/>
<feature type="domain" description="MIB/HERC2" evidence="17">
    <location>
        <begin position="4"/>
        <end position="79"/>
    </location>
</feature>
<name>A0ABD3UT94_SINWO</name>
<comment type="catalytic activity">
    <reaction evidence="1">
        <text>S-ubiquitinyl-[E2 ubiquitin-conjugating enzyme]-L-cysteine + [acceptor protein]-L-lysine = [E2 ubiquitin-conjugating enzyme]-L-cysteine + N(6)-ubiquitinyl-[acceptor protein]-L-lysine.</text>
        <dbReference type="EC" id="2.3.2.27"/>
    </reaction>
</comment>
<feature type="repeat" description="ANK" evidence="11">
    <location>
        <begin position="545"/>
        <end position="577"/>
    </location>
</feature>
<evidence type="ECO:0000256" key="4">
    <source>
        <dbReference type="ARBA" id="ARBA00022490"/>
    </source>
</evidence>
<evidence type="ECO:0000256" key="3">
    <source>
        <dbReference type="ARBA" id="ARBA00004906"/>
    </source>
</evidence>
<dbReference type="Gene3D" id="2.30.30.40">
    <property type="entry name" value="SH3 Domains"/>
    <property type="match status" value="2"/>
</dbReference>
<dbReference type="InterPro" id="IPR000433">
    <property type="entry name" value="Znf_ZZ"/>
</dbReference>
<dbReference type="SMART" id="SM00291">
    <property type="entry name" value="ZnF_ZZ"/>
    <property type="match status" value="1"/>
</dbReference>
<dbReference type="PROSITE" id="PS50297">
    <property type="entry name" value="ANK_REP_REGION"/>
    <property type="match status" value="5"/>
</dbReference>
<dbReference type="InterPro" id="IPR002110">
    <property type="entry name" value="Ankyrin_rpt"/>
</dbReference>
<dbReference type="Pfam" id="PF00023">
    <property type="entry name" value="Ank"/>
    <property type="match status" value="1"/>
</dbReference>
<evidence type="ECO:0000256" key="7">
    <source>
        <dbReference type="ARBA" id="ARBA00022737"/>
    </source>
</evidence>
<feature type="domain" description="ZZ-type" evidence="15">
    <location>
        <begin position="85"/>
        <end position="137"/>
    </location>
</feature>
<dbReference type="Gene3D" id="3.90.228.10">
    <property type="match status" value="1"/>
</dbReference>
<keyword evidence="11" id="KW-0040">ANK repeat</keyword>
<keyword evidence="8 12" id="KW-0863">Zinc-finger</keyword>
<evidence type="ECO:0000256" key="12">
    <source>
        <dbReference type="PROSITE-ProRule" id="PRU00228"/>
    </source>
</evidence>
<dbReference type="Pfam" id="PF12796">
    <property type="entry name" value="Ank_2"/>
    <property type="match status" value="2"/>
</dbReference>
<gene>
    <name evidence="18" type="ORF">ACJMK2_016026</name>
</gene>
<dbReference type="PANTHER" id="PTHR24202">
    <property type="entry name" value="E3 UBIQUITIN-PROTEIN LIGASE MIB2"/>
    <property type="match status" value="1"/>
</dbReference>
<proteinExistence type="predicted"/>
<dbReference type="InterPro" id="IPR043145">
    <property type="entry name" value="Znf_ZZ_sf"/>
</dbReference>
<evidence type="ECO:0000313" key="18">
    <source>
        <dbReference type="EMBL" id="KAL3852372.1"/>
    </source>
</evidence>
<feature type="region of interest" description="Disordered" evidence="14">
    <location>
        <begin position="395"/>
        <end position="418"/>
    </location>
</feature>
<comment type="pathway">
    <text evidence="3">Protein modification; protein ubiquitination.</text>
</comment>
<dbReference type="AlphaFoldDB" id="A0ABD3UT94"/>
<feature type="domain" description="MIB/HERC2" evidence="17">
    <location>
        <begin position="148"/>
        <end position="227"/>
    </location>
</feature>
<evidence type="ECO:0000256" key="6">
    <source>
        <dbReference type="ARBA" id="ARBA00022723"/>
    </source>
</evidence>
<comment type="caution">
    <text evidence="18">The sequence shown here is derived from an EMBL/GenBank/DDBJ whole genome shotgun (WGS) entry which is preliminary data.</text>
</comment>